<feature type="domain" description="MBG" evidence="4">
    <location>
        <begin position="2194"/>
        <end position="2271"/>
    </location>
</feature>
<feature type="domain" description="Bacterial Ig-like" evidence="5">
    <location>
        <begin position="1028"/>
        <end position="1122"/>
    </location>
</feature>
<dbReference type="InterPro" id="IPR044016">
    <property type="entry name" value="Big_13"/>
</dbReference>
<sequence>MNIRSYLAVVLSCLAAISVQAETFDFESNTTPATGGSGATVQQTVSGVTVTLSDSDTSPNLWTLTDAGDAGGTNSFTAIMNGAQASYTVTFDTAVDLTSLVMVEVFGGQPSGNYTFHQTAGSGSNADVVVSTDSLSPAGTVGRYGTITLNWTGVSAFTVSHSSAPIALAFDTIIWTPAQNQASLSPGDIVFVRFNTDTPDGFSFVPMVDIPAGQSFYLTDQGWLGSAWQSNSEPHFRYTAPGGGLSAGTVVHVDETATDGVLSITGGGGTMTQLNGSNFSLLAGDSILAYTSSTGVAPTSPNFVGGVHGDYNWAAGKYDPITTWNAVNNTATSDSALPTGLVNGATAISLFPNPAHRADDDPEYDSAYTTNLVSTLGYYGEKNNARYKLGSLTSGTRTELLYSLNNPANWDSNDGSAYGTGATITSLTITDDPSPAVLPLGSPRTSLYAGDLTLESYEVPAGTNRVLLVSAGNSGSTDITGVSFGGSAMTQVTERDDGTAVDSIWVLALGDSASSTTGDITVTHAGSGDIQFIHAEAFSGADQSTPTSGAQTNQATTGTTSSLTVSSNPGDLVFEIFDVYRSGGAATLTPSTARPLTSYSRLPLGSGYGTYTTAIKRGASSVPLAWTHNGGALLHLAVNIQQASGNAAPTDIALSATTVNQSAGTNATVGTLSTTDADSGDSHTYTLVAGTGDTDNASFNISGTTLRANDAGALSPGAYSVRIQTSDGTDTFAKAFTLSVAVSLSSSPTLSFTRNGTDISGDDIASDGEGGSNPISDIDIQIFLISDTNGTLDTPLSWHDNTFLGSTDASFTGLTNDTNAGSKGFAIKSADGSEFRLTSFDYYNWGDTESTTISVIGYRDGTQVAATSFEGYDPSYSPQTVTLDSTFSNVDEVRLFISAGGYIGDQSASHHSINDLVLGSPVANTAPTDIALNSTTVNQSGGTNATVGTLSTTDSDSGDSHIYTLVAGTGDTDNASFNISGTSLRANNAAALSAGAYSVRINTNDGTDNYAEAFSITVVDDVAPAAPSTPDLAAGSDNGTSNTDNITTGTQPTFNGTAEAGATVTLYDTDGTTVIGTGTATGGNWSIQTSVLSEGDHTVTAKATDAANNTSSASTGLTITLDNTGPVITSSITPTLNYGTASTYTLTASGGPVSFVAPTGLPAGLSLNPTTGAVTGTPTAVATATGYPVLVSDTAGNTTGGFLSITIAPKPVTLIGMGIASKVYDGNTATTYNSTPLLDGALLSDTVDFDESGATFTFASADVGTDIPVTVAGFTLTGADAANYSLTQPSGFTANITAKALTITGVTATGKIYDGTTDATLDTSSAALVGVVSSEDVNLYPNAATGTFASANVGNGIAVTAANFQLAGTAIGNYTLTQPTGLTANITAAPITIADASANPKAYDGTADATLDLSAVTLTGKIGSDDLSLNTASLTASFPSADIGDDLAVTVSGLALDGTAAGNYSLSQPTGLTASITPAPLSITGITVDSKTYDATTDATLTGTAALSGIVGSEDVTLDATAATASFTTKTVGSAKATAVSGYTLTGTDAGNYTLTQPSGLTADITAAGLTVTGALAENKVYDTTTDATLDLTGASLVGIIGSDSVGLETSGLAASFGDKTVDTAKAVTVTGLALSSTDAGNYTLTQPTGLTADINPATLTVTGVTAGHKTYDGSAIAALSTGSAALQGILSSDTVDLDTSAAAGAFVDPNVGAGITVNVSGLALSNTDADNYTLTQPTTAADITPAPLTVTGVTAVDKTYDGSTDATLGGSAVLVGIIGSDTVNPVTTGAAGTFANANVGTGKTVTVTGITLSGSQAGNYAVVQPTTTADITAAPLTVTGVTATTKTYDGSTDATLDTGSAALDGAVSGDDVGLDTSAATGAFADANIGTAKSVTVSGITLTGTTATNYALTQPTPTADITAAELTVTGVTAANKVYDGNNTATLDTDSAALVGVVGSEDVTLDKTAAAGAFADANVATGKDVTVSGLALAGTATGNYTLTQPATTADITAAELGLTGLVAEDKVYDATTAATIDYSALGYTGIVGSDDVSLDQVSVTATFADKAVGTAKAVTLSGSTLTGAAAGNYSLTVPTGLIADITAAELTLPGLAITTKAYDGSTAATLDSSGGTLTGIQGSDTVTADYTGVTVSYDTADVGTGKPITLSGLALSGTDATNYTLTDPVLTGDITAVLVTVSADAISRVYGDENPALTFSYAGFVNGEDEAVVTGTPVLTTDATRTSAIGDYTVSVDVAGLSATNYAFAGQNAAFTITPGYHFGDTDRDYHISLSELLRMVELYNTREGTRRTGEYRSNDETVDRYEPGPGTRILPHTADSNDDGQLSLLELTRIIELYNSRVGSTRTGEYHYNPNTEDGFAPGPAMVP</sequence>
<dbReference type="SUPFAM" id="SSF49313">
    <property type="entry name" value="Cadherin-like"/>
    <property type="match status" value="1"/>
</dbReference>
<dbReference type="InterPro" id="IPR041248">
    <property type="entry name" value="YDG"/>
</dbReference>
<feature type="domain" description="YDG" evidence="3">
    <location>
        <begin position="1657"/>
        <end position="1739"/>
    </location>
</feature>
<feature type="domain" description="YDG" evidence="3">
    <location>
        <begin position="1922"/>
        <end position="2005"/>
    </location>
</feature>
<dbReference type="InterPro" id="IPR041286">
    <property type="entry name" value="MBG_2"/>
</dbReference>
<dbReference type="Pfam" id="PF18657">
    <property type="entry name" value="YDG"/>
    <property type="match status" value="11"/>
</dbReference>
<feature type="domain" description="YDG" evidence="3">
    <location>
        <begin position="1387"/>
        <end position="1470"/>
    </location>
</feature>
<feature type="domain" description="YDG" evidence="3">
    <location>
        <begin position="1745"/>
        <end position="1828"/>
    </location>
</feature>
<dbReference type="Pfam" id="PF18676">
    <property type="entry name" value="MBG_2"/>
    <property type="match status" value="1"/>
</dbReference>
<feature type="compositionally biased region" description="Low complexity" evidence="1">
    <location>
        <begin position="547"/>
        <end position="565"/>
    </location>
</feature>
<dbReference type="RefSeq" id="WP_221031769.1">
    <property type="nucleotide sequence ID" value="NZ_CP139781.1"/>
</dbReference>
<gene>
    <name evidence="6" type="ORF">K1X11_004580</name>
</gene>
<evidence type="ECO:0000256" key="2">
    <source>
        <dbReference type="SAM" id="SignalP"/>
    </source>
</evidence>
<dbReference type="PROSITE" id="PS00018">
    <property type="entry name" value="EF_HAND_1"/>
    <property type="match status" value="1"/>
</dbReference>
<proteinExistence type="predicted"/>
<feature type="region of interest" description="Disordered" evidence="1">
    <location>
        <begin position="541"/>
        <end position="565"/>
    </location>
</feature>
<evidence type="ECO:0000313" key="7">
    <source>
        <dbReference type="Proteomes" id="UP000738431"/>
    </source>
</evidence>
<dbReference type="EMBL" id="CP139781">
    <property type="protein sequence ID" value="WRQ88668.1"/>
    <property type="molecule type" value="Genomic_DNA"/>
</dbReference>
<keyword evidence="7" id="KW-1185">Reference proteome</keyword>
<evidence type="ECO:0000256" key="1">
    <source>
        <dbReference type="SAM" id="MobiDB-lite"/>
    </source>
</evidence>
<feature type="domain" description="YDG" evidence="3">
    <location>
        <begin position="1477"/>
        <end position="1558"/>
    </location>
</feature>
<dbReference type="Gene3D" id="2.60.40.10">
    <property type="entry name" value="Immunoglobulins"/>
    <property type="match status" value="2"/>
</dbReference>
<name>A0ABZ1CAY5_9BACT</name>
<feature type="domain" description="YDG" evidence="3">
    <location>
        <begin position="1209"/>
        <end position="1289"/>
    </location>
</feature>
<feature type="chain" id="PRO_5045584923" evidence="2">
    <location>
        <begin position="22"/>
        <end position="2384"/>
    </location>
</feature>
<feature type="domain" description="YDG" evidence="3">
    <location>
        <begin position="1297"/>
        <end position="1380"/>
    </location>
</feature>
<dbReference type="Gene3D" id="3.30.160.710">
    <property type="match status" value="1"/>
</dbReference>
<dbReference type="Proteomes" id="UP000738431">
    <property type="component" value="Chromosome"/>
</dbReference>
<dbReference type="InterPro" id="IPR013783">
    <property type="entry name" value="Ig-like_fold"/>
</dbReference>
<reference evidence="6 7" key="1">
    <citation type="submission" date="2023-12" db="EMBL/GenBank/DDBJ databases">
        <title>Description of an unclassified Opitutus bacterium of Verrucomicrobiota.</title>
        <authorList>
            <person name="Zhang D.-F."/>
        </authorList>
    </citation>
    <scope>NUCLEOTIDE SEQUENCE [LARGE SCALE GENOMIC DNA]</scope>
    <source>
        <strain evidence="6 7">WL0086</strain>
    </source>
</reference>
<protein>
    <submittedName>
        <fullName evidence="6">YDG domain-containing protein</fullName>
    </submittedName>
</protein>
<feature type="region of interest" description="Disordered" evidence="1">
    <location>
        <begin position="1027"/>
        <end position="1055"/>
    </location>
</feature>
<evidence type="ECO:0000259" key="3">
    <source>
        <dbReference type="Pfam" id="PF18657"/>
    </source>
</evidence>
<dbReference type="InterPro" id="IPR015919">
    <property type="entry name" value="Cadherin-like_sf"/>
</dbReference>
<feature type="region of interest" description="Disordered" evidence="1">
    <location>
        <begin position="2315"/>
        <end position="2335"/>
    </location>
</feature>
<dbReference type="InterPro" id="IPR018247">
    <property type="entry name" value="EF_Hand_1_Ca_BS"/>
</dbReference>
<keyword evidence="2" id="KW-0732">Signal</keyword>
<evidence type="ECO:0000259" key="5">
    <source>
        <dbReference type="Pfam" id="PF19077"/>
    </source>
</evidence>
<feature type="domain" description="YDG" evidence="3">
    <location>
        <begin position="1833"/>
        <end position="1916"/>
    </location>
</feature>
<evidence type="ECO:0000259" key="4">
    <source>
        <dbReference type="Pfam" id="PF18676"/>
    </source>
</evidence>
<feature type="domain" description="YDG" evidence="3">
    <location>
        <begin position="1568"/>
        <end position="1649"/>
    </location>
</feature>
<organism evidence="6 7">
    <name type="scientific">Actomonas aquatica</name>
    <dbReference type="NCBI Taxonomy" id="2866162"/>
    <lineage>
        <taxon>Bacteria</taxon>
        <taxon>Pseudomonadati</taxon>
        <taxon>Verrucomicrobiota</taxon>
        <taxon>Opitutia</taxon>
        <taxon>Opitutales</taxon>
        <taxon>Opitutaceae</taxon>
        <taxon>Actomonas</taxon>
    </lineage>
</organism>
<evidence type="ECO:0000313" key="6">
    <source>
        <dbReference type="EMBL" id="WRQ88668.1"/>
    </source>
</evidence>
<feature type="domain" description="YDG" evidence="3">
    <location>
        <begin position="2101"/>
        <end position="2182"/>
    </location>
</feature>
<accession>A0ABZ1CAY5</accession>
<dbReference type="Pfam" id="PF19077">
    <property type="entry name" value="Big_13"/>
    <property type="match status" value="1"/>
</dbReference>
<feature type="signal peptide" evidence="2">
    <location>
        <begin position="1"/>
        <end position="21"/>
    </location>
</feature>
<feature type="region of interest" description="Disordered" evidence="1">
    <location>
        <begin position="2365"/>
        <end position="2384"/>
    </location>
</feature>
<feature type="compositionally biased region" description="Polar residues" evidence="1">
    <location>
        <begin position="1037"/>
        <end position="1055"/>
    </location>
</feature>
<feature type="domain" description="YDG" evidence="3">
    <location>
        <begin position="2012"/>
        <end position="2093"/>
    </location>
</feature>